<evidence type="ECO:0000313" key="4">
    <source>
        <dbReference type="Proteomes" id="UP000192783"/>
    </source>
</evidence>
<feature type="signal peptide" evidence="2">
    <location>
        <begin position="1"/>
        <end position="20"/>
    </location>
</feature>
<keyword evidence="1" id="KW-0812">Transmembrane</keyword>
<sequence>MRSVVLACILCLVAVTVAHASIDTQWVATNEDVNQFEIDGDPNTNYDLYIYDGVNTDNHLLINSDYDRIMVEGNKVYSYYDTSKKLDIGSDGMFGWFFDDASDPGINPLNYKYLGRGSNAYNLYIGDEVRLVVDAAPVPLPGSAVLLGSSLLGLVGIGARRKLMAR</sequence>
<dbReference type="AlphaFoldDB" id="A0A1W1XT80"/>
<keyword evidence="1" id="KW-1133">Transmembrane helix</keyword>
<feature type="transmembrane region" description="Helical" evidence="1">
    <location>
        <begin position="140"/>
        <end position="159"/>
    </location>
</feature>
<dbReference type="Proteomes" id="UP000192783">
    <property type="component" value="Unassembled WGS sequence"/>
</dbReference>
<dbReference type="EMBL" id="FWXF01000018">
    <property type="protein sequence ID" value="SMC26738.1"/>
    <property type="molecule type" value="Genomic_DNA"/>
</dbReference>
<protein>
    <submittedName>
        <fullName evidence="3">VPLPA-CTERM protein sorting domain-containing protein</fullName>
    </submittedName>
</protein>
<keyword evidence="2" id="KW-0732">Signal</keyword>
<keyword evidence="4" id="KW-1185">Reference proteome</keyword>
<evidence type="ECO:0000256" key="2">
    <source>
        <dbReference type="SAM" id="SignalP"/>
    </source>
</evidence>
<keyword evidence="1" id="KW-0472">Membrane</keyword>
<evidence type="ECO:0000256" key="1">
    <source>
        <dbReference type="SAM" id="Phobius"/>
    </source>
</evidence>
<accession>A0A1W1XT80</accession>
<name>A0A1W1XT80_9BACT</name>
<organism evidence="3 4">
    <name type="scientific">Desulfacinum hydrothermale DSM 13146</name>
    <dbReference type="NCBI Taxonomy" id="1121390"/>
    <lineage>
        <taxon>Bacteria</taxon>
        <taxon>Pseudomonadati</taxon>
        <taxon>Thermodesulfobacteriota</taxon>
        <taxon>Syntrophobacteria</taxon>
        <taxon>Syntrophobacterales</taxon>
        <taxon>Syntrophobacteraceae</taxon>
        <taxon>Desulfacinum</taxon>
    </lineage>
</organism>
<evidence type="ECO:0000313" key="3">
    <source>
        <dbReference type="EMBL" id="SMC26738.1"/>
    </source>
</evidence>
<proteinExistence type="predicted"/>
<gene>
    <name evidence="3" type="ORF">SAMN02746041_02742</name>
</gene>
<feature type="chain" id="PRO_5013388956" evidence="2">
    <location>
        <begin position="21"/>
        <end position="166"/>
    </location>
</feature>
<reference evidence="3 4" key="1">
    <citation type="submission" date="2017-04" db="EMBL/GenBank/DDBJ databases">
        <authorList>
            <person name="Afonso C.L."/>
            <person name="Miller P.J."/>
            <person name="Scott M.A."/>
            <person name="Spackman E."/>
            <person name="Goraichik I."/>
            <person name="Dimitrov K.M."/>
            <person name="Suarez D.L."/>
            <person name="Swayne D.E."/>
        </authorList>
    </citation>
    <scope>NUCLEOTIDE SEQUENCE [LARGE SCALE GENOMIC DNA]</scope>
    <source>
        <strain evidence="3 4">DSM 13146</strain>
    </source>
</reference>